<dbReference type="CDD" id="cd00885">
    <property type="entry name" value="cinA"/>
    <property type="match status" value="1"/>
</dbReference>
<dbReference type="PANTHER" id="PTHR47675">
    <property type="entry name" value="MOLYBDOPTERIN BINDING DOMAIN PROTEIN (AFU_ORTHOLOGUE AFUA_5G11210)"/>
    <property type="match status" value="1"/>
</dbReference>
<dbReference type="PANTHER" id="PTHR47675:SF1">
    <property type="entry name" value="MOLYBDOPTERIN BINDING DOMAIN PROTEIN (AFU_ORTHOLOGUE AFUA_5G11210)"/>
    <property type="match status" value="1"/>
</dbReference>
<dbReference type="EMBL" id="ML119655">
    <property type="protein sequence ID" value="RPA85057.1"/>
    <property type="molecule type" value="Genomic_DNA"/>
</dbReference>
<organism evidence="2 3">
    <name type="scientific">Ascobolus immersus RN42</name>
    <dbReference type="NCBI Taxonomy" id="1160509"/>
    <lineage>
        <taxon>Eukaryota</taxon>
        <taxon>Fungi</taxon>
        <taxon>Dikarya</taxon>
        <taxon>Ascomycota</taxon>
        <taxon>Pezizomycotina</taxon>
        <taxon>Pezizomycetes</taxon>
        <taxon>Pezizales</taxon>
        <taxon>Ascobolaceae</taxon>
        <taxon>Ascobolus</taxon>
    </lineage>
</organism>
<dbReference type="STRING" id="1160509.A0A3N4II07"/>
<name>A0A3N4II07_ASCIM</name>
<evidence type="ECO:0000313" key="3">
    <source>
        <dbReference type="Proteomes" id="UP000275078"/>
    </source>
</evidence>
<evidence type="ECO:0000313" key="2">
    <source>
        <dbReference type="EMBL" id="RPA85057.1"/>
    </source>
</evidence>
<feature type="domain" description="MoaB/Mog" evidence="1">
    <location>
        <begin position="27"/>
        <end position="202"/>
    </location>
</feature>
<dbReference type="Proteomes" id="UP000275078">
    <property type="component" value="Unassembled WGS sequence"/>
</dbReference>
<dbReference type="Gene3D" id="3.40.980.10">
    <property type="entry name" value="MoaB/Mog-like domain"/>
    <property type="match status" value="1"/>
</dbReference>
<proteinExistence type="predicted"/>
<gene>
    <name evidence="2" type="ORF">BJ508DRAFT_412204</name>
</gene>
<keyword evidence="3" id="KW-1185">Reference proteome</keyword>
<evidence type="ECO:0000259" key="1">
    <source>
        <dbReference type="SMART" id="SM00852"/>
    </source>
</evidence>
<reference evidence="2 3" key="1">
    <citation type="journal article" date="2018" name="Nat. Ecol. Evol.">
        <title>Pezizomycetes genomes reveal the molecular basis of ectomycorrhizal truffle lifestyle.</title>
        <authorList>
            <person name="Murat C."/>
            <person name="Payen T."/>
            <person name="Noel B."/>
            <person name="Kuo A."/>
            <person name="Morin E."/>
            <person name="Chen J."/>
            <person name="Kohler A."/>
            <person name="Krizsan K."/>
            <person name="Balestrini R."/>
            <person name="Da Silva C."/>
            <person name="Montanini B."/>
            <person name="Hainaut M."/>
            <person name="Levati E."/>
            <person name="Barry K.W."/>
            <person name="Belfiori B."/>
            <person name="Cichocki N."/>
            <person name="Clum A."/>
            <person name="Dockter R.B."/>
            <person name="Fauchery L."/>
            <person name="Guy J."/>
            <person name="Iotti M."/>
            <person name="Le Tacon F."/>
            <person name="Lindquist E.A."/>
            <person name="Lipzen A."/>
            <person name="Malagnac F."/>
            <person name="Mello A."/>
            <person name="Molinier V."/>
            <person name="Miyauchi S."/>
            <person name="Poulain J."/>
            <person name="Riccioni C."/>
            <person name="Rubini A."/>
            <person name="Sitrit Y."/>
            <person name="Splivallo R."/>
            <person name="Traeger S."/>
            <person name="Wang M."/>
            <person name="Zifcakova L."/>
            <person name="Wipf D."/>
            <person name="Zambonelli A."/>
            <person name="Paolocci F."/>
            <person name="Nowrousian M."/>
            <person name="Ottonello S."/>
            <person name="Baldrian P."/>
            <person name="Spatafora J.W."/>
            <person name="Henrissat B."/>
            <person name="Nagy L.G."/>
            <person name="Aury J.M."/>
            <person name="Wincker P."/>
            <person name="Grigoriev I.V."/>
            <person name="Bonfante P."/>
            <person name="Martin F.M."/>
        </authorList>
    </citation>
    <scope>NUCLEOTIDE SEQUENCE [LARGE SCALE GENOMIC DNA]</scope>
    <source>
        <strain evidence="2 3">RN42</strain>
    </source>
</reference>
<dbReference type="InterPro" id="IPR001453">
    <property type="entry name" value="MoaB/Mog_dom"/>
</dbReference>
<sequence length="306" mass="34407">MASAERPTLPPTPIPNLTTLKPLKTAAAIIIGDEVLNGKTTDTNSSWFAKYCFSHGLDLQRIEVIPDDELDIIDSCRRLTQRYDFIITTGGIGPTHDDITYQSIANAFELPLGIHEETVARMKVLSKTKPGHKEVDWEVESPQLNAKLRMAKLPAGEIVDYIYPCPDLWVPIVKVRNIHILPGIPTLFRQLMDALTPYLPLDASHKSHRILISTPLGESEVAEYLTNLQEMVEPKGIKIGSYPRWGRANNTITMTGKDLEFMESLVEDVCNNTNGERFFVEEKEEVEKVKKQAERGEKSGKIQENL</sequence>
<dbReference type="GO" id="GO:0047884">
    <property type="term" value="F:FAD diphosphatase activity"/>
    <property type="evidence" value="ECO:0007669"/>
    <property type="project" value="TreeGrafter"/>
</dbReference>
<dbReference type="AlphaFoldDB" id="A0A3N4II07"/>
<dbReference type="SUPFAM" id="SSF53218">
    <property type="entry name" value="Molybdenum cofactor biosynthesis proteins"/>
    <property type="match status" value="1"/>
</dbReference>
<dbReference type="Pfam" id="PF24102">
    <property type="entry name" value="FLAD1_M"/>
    <property type="match status" value="1"/>
</dbReference>
<dbReference type="Pfam" id="PF00994">
    <property type="entry name" value="MoCF_biosynth"/>
    <property type="match status" value="1"/>
</dbReference>
<dbReference type="GO" id="GO:0042726">
    <property type="term" value="P:flavin-containing compound metabolic process"/>
    <property type="evidence" value="ECO:0007669"/>
    <property type="project" value="TreeGrafter"/>
</dbReference>
<dbReference type="InterPro" id="IPR056596">
    <property type="entry name" value="FLAD1_M"/>
</dbReference>
<accession>A0A3N4II07</accession>
<dbReference type="InterPro" id="IPR036425">
    <property type="entry name" value="MoaB/Mog-like_dom_sf"/>
</dbReference>
<dbReference type="SMART" id="SM00852">
    <property type="entry name" value="MoCF_biosynth"/>
    <property type="match status" value="1"/>
</dbReference>
<dbReference type="OrthoDB" id="448496at2759"/>
<protein>
    <submittedName>
        <fullName evidence="2">Molybdopterin binding protein</fullName>
    </submittedName>
</protein>